<proteinExistence type="predicted"/>
<protein>
    <submittedName>
        <fullName evidence="1">Uncharacterized protein</fullName>
    </submittedName>
</protein>
<reference evidence="2" key="1">
    <citation type="journal article" date="2019" name="Int. J. Syst. Evol. Microbiol.">
        <title>The Global Catalogue of Microorganisms (GCM) 10K type strain sequencing project: providing services to taxonomists for standard genome sequencing and annotation.</title>
        <authorList>
            <consortium name="The Broad Institute Genomics Platform"/>
            <consortium name="The Broad Institute Genome Sequencing Center for Infectious Disease"/>
            <person name="Wu L."/>
            <person name="Ma J."/>
        </authorList>
    </citation>
    <scope>NUCLEOTIDE SEQUENCE [LARGE SCALE GENOMIC DNA]</scope>
    <source>
        <strain evidence="2">CGMCC 1.15795</strain>
    </source>
</reference>
<evidence type="ECO:0000313" key="2">
    <source>
        <dbReference type="Proteomes" id="UP001597197"/>
    </source>
</evidence>
<keyword evidence="2" id="KW-1185">Reference proteome</keyword>
<dbReference type="Proteomes" id="UP001597197">
    <property type="component" value="Unassembled WGS sequence"/>
</dbReference>
<gene>
    <name evidence="1" type="ORF">ACFSDX_17645</name>
</gene>
<comment type="caution">
    <text evidence="1">The sequence shown here is derived from an EMBL/GenBank/DDBJ whole genome shotgun (WGS) entry which is preliminary data.</text>
</comment>
<organism evidence="1 2">
    <name type="scientific">Hymenobacter bucti</name>
    <dbReference type="NCBI Taxonomy" id="1844114"/>
    <lineage>
        <taxon>Bacteria</taxon>
        <taxon>Pseudomonadati</taxon>
        <taxon>Bacteroidota</taxon>
        <taxon>Cytophagia</taxon>
        <taxon>Cytophagales</taxon>
        <taxon>Hymenobacteraceae</taxon>
        <taxon>Hymenobacter</taxon>
    </lineage>
</organism>
<accession>A0ABW4QXG6</accession>
<dbReference type="EMBL" id="JBHUFD010000006">
    <property type="protein sequence ID" value="MFD1874273.1"/>
    <property type="molecule type" value="Genomic_DNA"/>
</dbReference>
<sequence>MKLPHAILQACAEQVLPGCFYYHGEQELANIELDKTTAAMRIVYLDDKMPFRFNVNKFQVMTGTTYSRLLLLLIPSKLADSAEVRTPRVAEMVDAAARLVAALSKHPDVAAVKLVRPADVLFNQFDRNADGVGLYLDLTPKGGLNICLPADQPQL</sequence>
<evidence type="ECO:0000313" key="1">
    <source>
        <dbReference type="EMBL" id="MFD1874273.1"/>
    </source>
</evidence>
<dbReference type="RefSeq" id="WP_382315927.1">
    <property type="nucleotide sequence ID" value="NZ_JBHUFD010000006.1"/>
</dbReference>
<name>A0ABW4QXG6_9BACT</name>